<evidence type="ECO:0000256" key="2">
    <source>
        <dbReference type="ARBA" id="ARBA00023043"/>
    </source>
</evidence>
<dbReference type="PANTHER" id="PTHR24171">
    <property type="entry name" value="ANKYRIN REPEAT DOMAIN-CONTAINING PROTEIN 39-RELATED"/>
    <property type="match status" value="1"/>
</dbReference>
<keyword evidence="5" id="KW-1185">Reference proteome</keyword>
<dbReference type="EMBL" id="BAABAJ010000008">
    <property type="protein sequence ID" value="GAA3918961.1"/>
    <property type="molecule type" value="Genomic_DNA"/>
</dbReference>
<feature type="repeat" description="ANK" evidence="3">
    <location>
        <begin position="77"/>
        <end position="111"/>
    </location>
</feature>
<keyword evidence="1" id="KW-0677">Repeat</keyword>
<dbReference type="PROSITE" id="PS50088">
    <property type="entry name" value="ANK_REPEAT"/>
    <property type="match status" value="2"/>
</dbReference>
<dbReference type="Pfam" id="PF12796">
    <property type="entry name" value="Ank_2"/>
    <property type="match status" value="1"/>
</dbReference>
<dbReference type="PANTHER" id="PTHR24171:SF8">
    <property type="entry name" value="BRCA1-ASSOCIATED RING DOMAIN PROTEIN 1"/>
    <property type="match status" value="1"/>
</dbReference>
<protein>
    <recommendedName>
        <fullName evidence="6">Ankyrin repeat domain-containing protein</fullName>
    </recommendedName>
</protein>
<proteinExistence type="predicted"/>
<organism evidence="4 5">
    <name type="scientific">Streptomyces gulbargensis</name>
    <dbReference type="NCBI Taxonomy" id="364901"/>
    <lineage>
        <taxon>Bacteria</taxon>
        <taxon>Bacillati</taxon>
        <taxon>Actinomycetota</taxon>
        <taxon>Actinomycetes</taxon>
        <taxon>Kitasatosporales</taxon>
        <taxon>Streptomycetaceae</taxon>
        <taxon>Streptomyces</taxon>
    </lineage>
</organism>
<evidence type="ECO:0000313" key="5">
    <source>
        <dbReference type="Proteomes" id="UP001501000"/>
    </source>
</evidence>
<evidence type="ECO:0000313" key="4">
    <source>
        <dbReference type="EMBL" id="GAA3918961.1"/>
    </source>
</evidence>
<dbReference type="Gene3D" id="1.25.40.20">
    <property type="entry name" value="Ankyrin repeat-containing domain"/>
    <property type="match status" value="1"/>
</dbReference>
<dbReference type="PROSITE" id="PS50297">
    <property type="entry name" value="ANK_REP_REGION"/>
    <property type="match status" value="1"/>
</dbReference>
<gene>
    <name evidence="4" type="ORF">GCM10022244_30160</name>
</gene>
<comment type="caution">
    <text evidence="4">The sequence shown here is derived from an EMBL/GenBank/DDBJ whole genome shotgun (WGS) entry which is preliminary data.</text>
</comment>
<sequence>MVDGNQGRDRMGRTAVHYCVLRGDVAGLRAALAEGVDAGLADRAGMTPLHFAGQAQAAAAAEVLLAAGAPVDAGDAHGGTALFTAVFNYRGDPRTIQVLLDAGADPERRNARGVSPRTLAEQVANYDVAAHMPGARPAH</sequence>
<dbReference type="RefSeq" id="WP_345283190.1">
    <property type="nucleotide sequence ID" value="NZ_BAABAJ010000008.1"/>
</dbReference>
<dbReference type="InterPro" id="IPR036770">
    <property type="entry name" value="Ankyrin_rpt-contain_sf"/>
</dbReference>
<dbReference type="SUPFAM" id="SSF48403">
    <property type="entry name" value="Ankyrin repeat"/>
    <property type="match status" value="1"/>
</dbReference>
<evidence type="ECO:0000256" key="3">
    <source>
        <dbReference type="PROSITE-ProRule" id="PRU00023"/>
    </source>
</evidence>
<evidence type="ECO:0000256" key="1">
    <source>
        <dbReference type="ARBA" id="ARBA00022737"/>
    </source>
</evidence>
<evidence type="ECO:0008006" key="6">
    <source>
        <dbReference type="Google" id="ProtNLM"/>
    </source>
</evidence>
<accession>A0ABP7MCA6</accession>
<dbReference type="SMART" id="SM00248">
    <property type="entry name" value="ANK"/>
    <property type="match status" value="3"/>
</dbReference>
<dbReference type="Proteomes" id="UP001501000">
    <property type="component" value="Unassembled WGS sequence"/>
</dbReference>
<name>A0ABP7MCA6_9ACTN</name>
<keyword evidence="2 3" id="KW-0040">ANK repeat</keyword>
<feature type="repeat" description="ANK" evidence="3">
    <location>
        <begin position="44"/>
        <end position="76"/>
    </location>
</feature>
<dbReference type="InterPro" id="IPR002110">
    <property type="entry name" value="Ankyrin_rpt"/>
</dbReference>
<reference evidence="5" key="1">
    <citation type="journal article" date="2019" name="Int. J. Syst. Evol. Microbiol.">
        <title>The Global Catalogue of Microorganisms (GCM) 10K type strain sequencing project: providing services to taxonomists for standard genome sequencing and annotation.</title>
        <authorList>
            <consortium name="The Broad Institute Genomics Platform"/>
            <consortium name="The Broad Institute Genome Sequencing Center for Infectious Disease"/>
            <person name="Wu L."/>
            <person name="Ma J."/>
        </authorList>
    </citation>
    <scope>NUCLEOTIDE SEQUENCE [LARGE SCALE GENOMIC DNA]</scope>
    <source>
        <strain evidence="5">JCM 16956</strain>
    </source>
</reference>